<dbReference type="Proteomes" id="UP001060085">
    <property type="component" value="Linkage Group LG05"/>
</dbReference>
<comment type="caution">
    <text evidence="1">The sequence shown here is derived from an EMBL/GenBank/DDBJ whole genome shotgun (WGS) entry which is preliminary data.</text>
</comment>
<organism evidence="1 2">
    <name type="scientific">Catharanthus roseus</name>
    <name type="common">Madagascar periwinkle</name>
    <name type="synonym">Vinca rosea</name>
    <dbReference type="NCBI Taxonomy" id="4058"/>
    <lineage>
        <taxon>Eukaryota</taxon>
        <taxon>Viridiplantae</taxon>
        <taxon>Streptophyta</taxon>
        <taxon>Embryophyta</taxon>
        <taxon>Tracheophyta</taxon>
        <taxon>Spermatophyta</taxon>
        <taxon>Magnoliopsida</taxon>
        <taxon>eudicotyledons</taxon>
        <taxon>Gunneridae</taxon>
        <taxon>Pentapetalae</taxon>
        <taxon>asterids</taxon>
        <taxon>lamiids</taxon>
        <taxon>Gentianales</taxon>
        <taxon>Apocynaceae</taxon>
        <taxon>Rauvolfioideae</taxon>
        <taxon>Vinceae</taxon>
        <taxon>Catharanthinae</taxon>
        <taxon>Catharanthus</taxon>
    </lineage>
</organism>
<name>A0ACC0AW71_CATRO</name>
<accession>A0ACC0AW71</accession>
<protein>
    <submittedName>
        <fullName evidence="1">Uncharacterized protein</fullName>
    </submittedName>
</protein>
<reference evidence="2" key="1">
    <citation type="journal article" date="2023" name="Nat. Plants">
        <title>Single-cell RNA sequencing provides a high-resolution roadmap for understanding the multicellular compartmentation of specialized metabolism.</title>
        <authorList>
            <person name="Sun S."/>
            <person name="Shen X."/>
            <person name="Li Y."/>
            <person name="Li Y."/>
            <person name="Wang S."/>
            <person name="Li R."/>
            <person name="Zhang H."/>
            <person name="Shen G."/>
            <person name="Guo B."/>
            <person name="Wei J."/>
            <person name="Xu J."/>
            <person name="St-Pierre B."/>
            <person name="Chen S."/>
            <person name="Sun C."/>
        </authorList>
    </citation>
    <scope>NUCLEOTIDE SEQUENCE [LARGE SCALE GENOMIC DNA]</scope>
</reference>
<sequence length="546" mass="62565">MSFFGCFLGVIGFGIGVPIGLLVGFLIFIYFQPRQVQDNPVIRPLEEFDLSCTVDLFPELPVWVMNPDYERVDWLNKFIYCMWPYLDKAICETIRSTMKPYFAEYIGKFQIKSLDFEILTLGTLPPMIEGMKVYESNEKQLAFELPVRWAGNANIVLAVKLLSPKITLQLIDLQISAAPRIILKPFVPTFPCFSSMTVSLMEKPQVDFGLKLMGGDIMAIPGLYQFIQETIGKEISRLYLWPQRLEIPVVDSSIRAVEKPIGILHVKVLRARKLLSKDLLGASDPYVQLSIDGEMITAKKTTVKRKTLNPEWNEDFKLTVKDPHFQVLQLHLYDWDKVGAHDKLGMQEVPLNLLTPYEKKEFTLNLLNSTNPHDPQNRKTRGQITVVMTFVPFLEESNKYNRVVGDDGHENMNKVPSDLSLAGAGLLLVTIIGADNVEGRHQNNAYALLVFKGDKKKTKPIRKTRNPIWNEEFQFVLEEAPLRDQIHIEVLSKRRRFGFRSKEALGHVDINLHDVVNNGRINEKYHLVKSKYGIIHVEIQWKIICL</sequence>
<proteinExistence type="predicted"/>
<keyword evidence="2" id="KW-1185">Reference proteome</keyword>
<evidence type="ECO:0000313" key="1">
    <source>
        <dbReference type="EMBL" id="KAI5665292.1"/>
    </source>
</evidence>
<evidence type="ECO:0000313" key="2">
    <source>
        <dbReference type="Proteomes" id="UP001060085"/>
    </source>
</evidence>
<gene>
    <name evidence="1" type="ORF">M9H77_24615</name>
</gene>
<dbReference type="EMBL" id="CM044705">
    <property type="protein sequence ID" value="KAI5665292.1"/>
    <property type="molecule type" value="Genomic_DNA"/>
</dbReference>